<dbReference type="GO" id="GO:0005737">
    <property type="term" value="C:cytoplasm"/>
    <property type="evidence" value="ECO:0007669"/>
    <property type="project" value="TreeGrafter"/>
</dbReference>
<dbReference type="EMBL" id="ML002357">
    <property type="protein sequence ID" value="RKP38532.1"/>
    <property type="molecule type" value="Genomic_DNA"/>
</dbReference>
<comment type="similarity">
    <text evidence="1">Belongs to the BTG family.</text>
</comment>
<dbReference type="InterPro" id="IPR033332">
    <property type="entry name" value="BTG"/>
</dbReference>
<dbReference type="InterPro" id="IPR002087">
    <property type="entry name" value="Anti_prolifrtn"/>
</dbReference>
<evidence type="ECO:0000256" key="1">
    <source>
        <dbReference type="ARBA" id="ARBA00007989"/>
    </source>
</evidence>
<dbReference type="PANTHER" id="PTHR22978">
    <property type="entry name" value="B-CELL TRANSLOCATION GENE"/>
    <property type="match status" value="1"/>
</dbReference>
<dbReference type="Proteomes" id="UP000268162">
    <property type="component" value="Unassembled WGS sequence"/>
</dbReference>
<proteinExistence type="inferred from homology"/>
<evidence type="ECO:0000259" key="2">
    <source>
        <dbReference type="SMART" id="SM00099"/>
    </source>
</evidence>
<evidence type="ECO:0000313" key="4">
    <source>
        <dbReference type="Proteomes" id="UP000268162"/>
    </source>
</evidence>
<reference evidence="4" key="1">
    <citation type="journal article" date="2018" name="Nat. Microbiol.">
        <title>Leveraging single-cell genomics to expand the fungal tree of life.</title>
        <authorList>
            <person name="Ahrendt S.R."/>
            <person name="Quandt C.A."/>
            <person name="Ciobanu D."/>
            <person name="Clum A."/>
            <person name="Salamov A."/>
            <person name="Andreopoulos B."/>
            <person name="Cheng J.F."/>
            <person name="Woyke T."/>
            <person name="Pelin A."/>
            <person name="Henrissat B."/>
            <person name="Reynolds N.K."/>
            <person name="Benny G.L."/>
            <person name="Smith M.E."/>
            <person name="James T.Y."/>
            <person name="Grigoriev I.V."/>
        </authorList>
    </citation>
    <scope>NUCLEOTIDE SEQUENCE [LARGE SCALE GENOMIC DNA]</scope>
    <source>
        <strain evidence="4">RSA 468</strain>
    </source>
</reference>
<dbReference type="GO" id="GO:0005634">
    <property type="term" value="C:nucleus"/>
    <property type="evidence" value="ECO:0007669"/>
    <property type="project" value="TreeGrafter"/>
</dbReference>
<feature type="non-terminal residue" evidence="3">
    <location>
        <position position="121"/>
    </location>
</feature>
<sequence>MLTEISYAVDFLGRLIPESAAVPPELREGWKDALTRLLSQRFQAHWNVTNPFAGNAYRAVTTFAGRLDRTLVAAAEEAGLSMHVLATYLPRDLVLWIDPYSVSYRIRDNSAVFALYEDKSQ</sequence>
<dbReference type="Pfam" id="PF07742">
    <property type="entry name" value="BTG"/>
    <property type="match status" value="1"/>
</dbReference>
<dbReference type="AlphaFoldDB" id="A0A4P9ZZY0"/>
<protein>
    <recommendedName>
        <fullName evidence="2">Anti-proliferative protein domain-containing protein</fullName>
    </recommendedName>
</protein>
<gene>
    <name evidence="3" type="ORF">BJ085DRAFT_1883</name>
</gene>
<dbReference type="STRING" id="215637.A0A4P9ZZY0"/>
<keyword evidence="4" id="KW-1185">Reference proteome</keyword>
<evidence type="ECO:0000313" key="3">
    <source>
        <dbReference type="EMBL" id="RKP38532.1"/>
    </source>
</evidence>
<dbReference type="PANTHER" id="PTHR22978:SF22">
    <property type="entry name" value="BTG FAMILY PROTEIN"/>
    <property type="match status" value="1"/>
</dbReference>
<feature type="domain" description="Anti-proliferative protein" evidence="2">
    <location>
        <begin position="1"/>
        <end position="109"/>
    </location>
</feature>
<organism evidence="3 4">
    <name type="scientific">Dimargaris cristalligena</name>
    <dbReference type="NCBI Taxonomy" id="215637"/>
    <lineage>
        <taxon>Eukaryota</taxon>
        <taxon>Fungi</taxon>
        <taxon>Fungi incertae sedis</taxon>
        <taxon>Zoopagomycota</taxon>
        <taxon>Kickxellomycotina</taxon>
        <taxon>Dimargaritomycetes</taxon>
        <taxon>Dimargaritales</taxon>
        <taxon>Dimargaritaceae</taxon>
        <taxon>Dimargaris</taxon>
    </lineage>
</organism>
<dbReference type="InterPro" id="IPR036054">
    <property type="entry name" value="BTG-like_sf"/>
</dbReference>
<dbReference type="Gene3D" id="3.90.640.90">
    <property type="entry name" value="Anti-proliferative protein, N-terminal domain"/>
    <property type="match status" value="1"/>
</dbReference>
<dbReference type="PRINTS" id="PR00310">
    <property type="entry name" value="ANTIPRLFBTG1"/>
</dbReference>
<dbReference type="SMART" id="SM00099">
    <property type="entry name" value="btg1"/>
    <property type="match status" value="1"/>
</dbReference>
<dbReference type="SUPFAM" id="SSF160696">
    <property type="entry name" value="BTG domain-like"/>
    <property type="match status" value="1"/>
</dbReference>
<name>A0A4P9ZZY0_9FUNG</name>
<accession>A0A4P9ZZY0</accession>